<keyword evidence="12" id="KW-1185">Reference proteome</keyword>
<dbReference type="GO" id="GO:0005886">
    <property type="term" value="C:plasma membrane"/>
    <property type="evidence" value="ECO:0007669"/>
    <property type="project" value="UniProtKB-SubCell"/>
</dbReference>
<dbReference type="Pfam" id="PF02660">
    <property type="entry name" value="G3P_acyltransf"/>
    <property type="match status" value="1"/>
</dbReference>
<evidence type="ECO:0000256" key="7">
    <source>
        <dbReference type="ARBA" id="ARBA00023136"/>
    </source>
</evidence>
<dbReference type="SMART" id="SM01207">
    <property type="entry name" value="G3P_acyltransf"/>
    <property type="match status" value="1"/>
</dbReference>
<gene>
    <name evidence="10" type="primary">plsY</name>
    <name evidence="11" type="ORF">SAMN02745168_0536</name>
</gene>
<evidence type="ECO:0000256" key="3">
    <source>
        <dbReference type="ARBA" id="ARBA00022679"/>
    </source>
</evidence>
<keyword evidence="5 10" id="KW-1133">Transmembrane helix</keyword>
<feature type="transmembrane region" description="Helical" evidence="10">
    <location>
        <begin position="163"/>
        <end position="184"/>
    </location>
</feature>
<comment type="subcellular location">
    <subcellularLocation>
        <location evidence="10">Cell membrane</location>
        <topology evidence="10">Multi-pass membrane protein</topology>
    </subcellularLocation>
</comment>
<keyword evidence="11" id="KW-0012">Acyltransferase</keyword>
<dbReference type="RefSeq" id="WP_084233170.1">
    <property type="nucleotide sequence ID" value="NZ_FWXW01000001.1"/>
</dbReference>
<comment type="catalytic activity">
    <reaction evidence="10">
        <text>an acyl phosphate + sn-glycerol 3-phosphate = a 1-acyl-sn-glycero-3-phosphate + phosphate</text>
        <dbReference type="Rhea" id="RHEA:34075"/>
        <dbReference type="ChEBI" id="CHEBI:43474"/>
        <dbReference type="ChEBI" id="CHEBI:57597"/>
        <dbReference type="ChEBI" id="CHEBI:57970"/>
        <dbReference type="ChEBI" id="CHEBI:59918"/>
        <dbReference type="EC" id="2.3.1.275"/>
    </reaction>
</comment>
<keyword evidence="9 10" id="KW-1208">Phospholipid metabolism</keyword>
<organism evidence="11 12">
    <name type="scientific">Papillibacter cinnamivorans DSM 12816</name>
    <dbReference type="NCBI Taxonomy" id="1122930"/>
    <lineage>
        <taxon>Bacteria</taxon>
        <taxon>Bacillati</taxon>
        <taxon>Bacillota</taxon>
        <taxon>Clostridia</taxon>
        <taxon>Eubacteriales</taxon>
        <taxon>Oscillospiraceae</taxon>
        <taxon>Papillibacter</taxon>
    </lineage>
</organism>
<dbReference type="UniPathway" id="UPA00085"/>
<keyword evidence="2 10" id="KW-0444">Lipid biosynthesis</keyword>
<evidence type="ECO:0000313" key="11">
    <source>
        <dbReference type="EMBL" id="SMC37301.1"/>
    </source>
</evidence>
<evidence type="ECO:0000256" key="8">
    <source>
        <dbReference type="ARBA" id="ARBA00023209"/>
    </source>
</evidence>
<dbReference type="AlphaFoldDB" id="A0A1W1YNB8"/>
<protein>
    <recommendedName>
        <fullName evidence="10">Glycerol-3-phosphate acyltransferase</fullName>
    </recommendedName>
    <alternativeName>
        <fullName evidence="10">Acyl-PO4 G3P acyltransferase</fullName>
    </alternativeName>
    <alternativeName>
        <fullName evidence="10">Acyl-phosphate--glycerol-3-phosphate acyltransferase</fullName>
    </alternativeName>
    <alternativeName>
        <fullName evidence="10">G3P acyltransferase</fullName>
        <shortName evidence="10">GPAT</shortName>
        <ecNumber evidence="10">2.3.1.275</ecNumber>
    </alternativeName>
    <alternativeName>
        <fullName evidence="10">Lysophosphatidic acid synthase</fullName>
        <shortName evidence="10">LPA synthase</shortName>
    </alternativeName>
</protein>
<dbReference type="HAMAP" id="MF_01043">
    <property type="entry name" value="PlsY"/>
    <property type="match status" value="1"/>
</dbReference>
<evidence type="ECO:0000256" key="5">
    <source>
        <dbReference type="ARBA" id="ARBA00022989"/>
    </source>
</evidence>
<evidence type="ECO:0000313" key="12">
    <source>
        <dbReference type="Proteomes" id="UP000192790"/>
    </source>
</evidence>
<dbReference type="STRING" id="1122930.SAMN02745168_0536"/>
<feature type="transmembrane region" description="Helical" evidence="10">
    <location>
        <begin position="6"/>
        <end position="32"/>
    </location>
</feature>
<accession>A0A1W1YNB8</accession>
<keyword evidence="6 10" id="KW-0443">Lipid metabolism</keyword>
<keyword evidence="7 10" id="KW-0472">Membrane</keyword>
<dbReference type="PANTHER" id="PTHR30309">
    <property type="entry name" value="INNER MEMBRANE PROTEIN YGIH"/>
    <property type="match status" value="1"/>
</dbReference>
<evidence type="ECO:0000256" key="9">
    <source>
        <dbReference type="ARBA" id="ARBA00023264"/>
    </source>
</evidence>
<evidence type="ECO:0000256" key="4">
    <source>
        <dbReference type="ARBA" id="ARBA00022692"/>
    </source>
</evidence>
<evidence type="ECO:0000256" key="10">
    <source>
        <dbReference type="HAMAP-Rule" id="MF_01043"/>
    </source>
</evidence>
<keyword evidence="8 10" id="KW-0594">Phospholipid biosynthesis</keyword>
<dbReference type="OrthoDB" id="9777124at2"/>
<feature type="transmembrane region" description="Helical" evidence="10">
    <location>
        <begin position="87"/>
        <end position="109"/>
    </location>
</feature>
<dbReference type="EMBL" id="FWXW01000001">
    <property type="protein sequence ID" value="SMC37301.1"/>
    <property type="molecule type" value="Genomic_DNA"/>
</dbReference>
<evidence type="ECO:0000256" key="6">
    <source>
        <dbReference type="ARBA" id="ARBA00023098"/>
    </source>
</evidence>
<dbReference type="PANTHER" id="PTHR30309:SF0">
    <property type="entry name" value="GLYCEROL-3-PHOSPHATE ACYLTRANSFERASE-RELATED"/>
    <property type="match status" value="1"/>
</dbReference>
<dbReference type="GO" id="GO:0008654">
    <property type="term" value="P:phospholipid biosynthetic process"/>
    <property type="evidence" value="ECO:0007669"/>
    <property type="project" value="UniProtKB-UniRule"/>
</dbReference>
<comment type="function">
    <text evidence="10">Catalyzes the transfer of an acyl group from acyl-phosphate (acyl-PO(4)) to glycerol-3-phosphate (G3P) to form lysophosphatidic acid (LPA). This enzyme utilizes acyl-phosphate as fatty acyl donor, but not acyl-CoA or acyl-ACP.</text>
</comment>
<evidence type="ECO:0000256" key="2">
    <source>
        <dbReference type="ARBA" id="ARBA00022516"/>
    </source>
</evidence>
<name>A0A1W1YNB8_9FIRM</name>
<proteinExistence type="inferred from homology"/>
<dbReference type="Proteomes" id="UP000192790">
    <property type="component" value="Unassembled WGS sequence"/>
</dbReference>
<dbReference type="EC" id="2.3.1.275" evidence="10"/>
<keyword evidence="3 10" id="KW-0808">Transferase</keyword>
<comment type="pathway">
    <text evidence="10">Lipid metabolism; phospholipid metabolism.</text>
</comment>
<keyword evidence="1 10" id="KW-1003">Cell membrane</keyword>
<feature type="transmembrane region" description="Helical" evidence="10">
    <location>
        <begin position="53"/>
        <end position="75"/>
    </location>
</feature>
<reference evidence="11 12" key="1">
    <citation type="submission" date="2017-04" db="EMBL/GenBank/DDBJ databases">
        <authorList>
            <person name="Afonso C.L."/>
            <person name="Miller P.J."/>
            <person name="Scott M.A."/>
            <person name="Spackman E."/>
            <person name="Goraichik I."/>
            <person name="Dimitrov K.M."/>
            <person name="Suarez D.L."/>
            <person name="Swayne D.E."/>
        </authorList>
    </citation>
    <scope>NUCLEOTIDE SEQUENCE [LARGE SCALE GENOMIC DNA]</scope>
    <source>
        <strain evidence="11 12">DSM 12816</strain>
    </source>
</reference>
<sequence length="209" mass="23109">MQTLYLYALIVAVVSYLLGCFNGSIIVSKYILKNDIRSHGSGNAGLTNFYRSFGGGLTALVLLGDILKAVLAYFFGRWLMGSLGFAVGGEFLACFFVMLGHTFPVFFGFKGGKGVLSGGTLVALIDLRIFAVVIIAFLVMVVLTRYISLGSIMAAVFFPFAAWFFWHSPFYTFMTVLCSAMLIFMHRGNLTRIKNGTESRFSFRRKKSP</sequence>
<comment type="subunit">
    <text evidence="10">Probably interacts with PlsX.</text>
</comment>
<feature type="transmembrane region" description="Helical" evidence="10">
    <location>
        <begin position="121"/>
        <end position="143"/>
    </location>
</feature>
<dbReference type="GO" id="GO:0043772">
    <property type="term" value="F:acyl-phosphate glycerol-3-phosphate acyltransferase activity"/>
    <property type="evidence" value="ECO:0007669"/>
    <property type="project" value="UniProtKB-UniRule"/>
</dbReference>
<keyword evidence="4 10" id="KW-0812">Transmembrane</keyword>
<dbReference type="InterPro" id="IPR003811">
    <property type="entry name" value="G3P_acylTferase_PlsY"/>
</dbReference>
<comment type="similarity">
    <text evidence="10">Belongs to the PlsY family.</text>
</comment>
<evidence type="ECO:0000256" key="1">
    <source>
        <dbReference type="ARBA" id="ARBA00022475"/>
    </source>
</evidence>